<dbReference type="InterPro" id="IPR021330">
    <property type="entry name" value="DUF2939"/>
</dbReference>
<gene>
    <name evidence="1" type="ORF">SAMN02745204_00410</name>
</gene>
<proteinExistence type="predicted"/>
<keyword evidence="2" id="KW-1185">Reference proteome</keyword>
<reference evidence="2" key="1">
    <citation type="submission" date="2016-11" db="EMBL/GenBank/DDBJ databases">
        <authorList>
            <person name="Varghese N."/>
            <person name="Submissions S."/>
        </authorList>
    </citation>
    <scope>NUCLEOTIDE SEQUENCE [LARGE SCALE GENOMIC DNA]</scope>
    <source>
        <strain evidence="2">DSM 14834</strain>
    </source>
</reference>
<dbReference type="AlphaFoldDB" id="A0A1M4TBU7"/>
<dbReference type="RefSeq" id="WP_072754967.1">
    <property type="nucleotide sequence ID" value="NZ_FQUK01000004.1"/>
</dbReference>
<evidence type="ECO:0008006" key="3">
    <source>
        <dbReference type="Google" id="ProtNLM"/>
    </source>
</evidence>
<evidence type="ECO:0000313" key="1">
    <source>
        <dbReference type="EMBL" id="SHE41727.1"/>
    </source>
</evidence>
<sequence length="172" mass="18373">MALKKKWIALPLGVVVLLVLLYGAAGPYLAIRGIRHLVASGQTGELWRFVDFASLKDSLRPQLEQKVAAGVLARIGSNENPLTIGKVSALIAQPTLDLMASPRGLAVLLQGSALTRTTPAGTPNDPLRDARTAFVSPSRFTATVASAEGKPVVFEFRRDGLSWKLAALYLPD</sequence>
<evidence type="ECO:0000313" key="2">
    <source>
        <dbReference type="Proteomes" id="UP000242857"/>
    </source>
</evidence>
<protein>
    <recommendedName>
        <fullName evidence="3">DUF2939 domain-containing protein</fullName>
    </recommendedName>
</protein>
<organism evidence="1 2">
    <name type="scientific">Thermomonas hydrothermalis</name>
    <dbReference type="NCBI Taxonomy" id="213588"/>
    <lineage>
        <taxon>Bacteria</taxon>
        <taxon>Pseudomonadati</taxon>
        <taxon>Pseudomonadota</taxon>
        <taxon>Gammaproteobacteria</taxon>
        <taxon>Lysobacterales</taxon>
        <taxon>Lysobacteraceae</taxon>
        <taxon>Thermomonas</taxon>
    </lineage>
</organism>
<dbReference type="Proteomes" id="UP000242857">
    <property type="component" value="Unassembled WGS sequence"/>
</dbReference>
<accession>A0A1M4TBU7</accession>
<name>A0A1M4TBU7_9GAMM</name>
<dbReference type="EMBL" id="FQUK01000004">
    <property type="protein sequence ID" value="SHE41727.1"/>
    <property type="molecule type" value="Genomic_DNA"/>
</dbReference>
<dbReference type="Pfam" id="PF11159">
    <property type="entry name" value="DUF2939"/>
    <property type="match status" value="1"/>
</dbReference>
<dbReference type="STRING" id="213588.SAMN02745204_00410"/>